<evidence type="ECO:0000313" key="7">
    <source>
        <dbReference type="Proteomes" id="UP000053599"/>
    </source>
</evidence>
<comment type="cofactor">
    <cofactor evidence="4">
        <name>Zn(2+)</name>
        <dbReference type="ChEBI" id="CHEBI:29105"/>
    </cofactor>
    <text evidence="4">Binds 1 zinc ion per subunit.</text>
</comment>
<reference evidence="6 7" key="1">
    <citation type="submission" date="2015-01" db="EMBL/GenBank/DDBJ databases">
        <title>The Genome Sequence of Exophiala sideris CBS121828.</title>
        <authorList>
            <consortium name="The Broad Institute Genomics Platform"/>
            <person name="Cuomo C."/>
            <person name="de Hoog S."/>
            <person name="Gorbushina A."/>
            <person name="Stielow B."/>
            <person name="Teixiera M."/>
            <person name="Abouelleil A."/>
            <person name="Chapman S.B."/>
            <person name="Priest M."/>
            <person name="Young S.K."/>
            <person name="Wortman J."/>
            <person name="Nusbaum C."/>
            <person name="Birren B."/>
        </authorList>
    </citation>
    <scope>NUCLEOTIDE SEQUENCE [LARGE SCALE GENOMIC DNA]</scope>
    <source>
        <strain evidence="6 7">CBS 121828</strain>
    </source>
</reference>
<dbReference type="SUPFAM" id="SSF53056">
    <property type="entry name" value="beta-carbonic anhydrase, cab"/>
    <property type="match status" value="1"/>
</dbReference>
<evidence type="ECO:0000256" key="5">
    <source>
        <dbReference type="RuleBase" id="RU003956"/>
    </source>
</evidence>
<dbReference type="Gene3D" id="3.40.1050.10">
    <property type="entry name" value="Carbonic anhydrase"/>
    <property type="match status" value="1"/>
</dbReference>
<keyword evidence="3 4" id="KW-0862">Zinc</keyword>
<keyword evidence="2 4" id="KW-0479">Metal-binding</keyword>
<dbReference type="SMART" id="SM00947">
    <property type="entry name" value="Pro_CA"/>
    <property type="match status" value="1"/>
</dbReference>
<evidence type="ECO:0000313" key="6">
    <source>
        <dbReference type="EMBL" id="KIV79811.1"/>
    </source>
</evidence>
<dbReference type="InterPro" id="IPR001765">
    <property type="entry name" value="Carbonic_anhydrase"/>
</dbReference>
<accession>A0A0D1WX95</accession>
<dbReference type="HOGENOM" id="CLU_084253_4_1_1"/>
<comment type="catalytic activity">
    <reaction evidence="5">
        <text>hydrogencarbonate + H(+) = CO2 + H2O</text>
        <dbReference type="Rhea" id="RHEA:10748"/>
        <dbReference type="ChEBI" id="CHEBI:15377"/>
        <dbReference type="ChEBI" id="CHEBI:15378"/>
        <dbReference type="ChEBI" id="CHEBI:16526"/>
        <dbReference type="ChEBI" id="CHEBI:17544"/>
        <dbReference type="EC" id="4.2.1.1"/>
    </reaction>
</comment>
<comment type="similarity">
    <text evidence="1 5">Belongs to the beta-class carbonic anhydrase family.</text>
</comment>
<dbReference type="Pfam" id="PF00484">
    <property type="entry name" value="Pro_CA"/>
    <property type="match status" value="1"/>
</dbReference>
<sequence>MVLTSQELLQRHEASLSGGFTPIPYFSELTPDQMPRMLIITCADPRCIPENIFGLKTGEAVVLRDAGGNAQFLLEHILSIDSLVRFTECIIVQHTDCGATHFRDAVVKQGLRERAPGAEKQIDGMTFGEITGSLDDNVKKSIAFLRESPLVSDTIKKNIRGFVFDIKTGELKEVKA</sequence>
<dbReference type="OrthoDB" id="10248475at2759"/>
<organism evidence="6 7">
    <name type="scientific">Exophiala sideris</name>
    <dbReference type="NCBI Taxonomy" id="1016849"/>
    <lineage>
        <taxon>Eukaryota</taxon>
        <taxon>Fungi</taxon>
        <taxon>Dikarya</taxon>
        <taxon>Ascomycota</taxon>
        <taxon>Pezizomycotina</taxon>
        <taxon>Eurotiomycetes</taxon>
        <taxon>Chaetothyriomycetidae</taxon>
        <taxon>Chaetothyriales</taxon>
        <taxon>Herpotrichiellaceae</taxon>
        <taxon>Exophiala</taxon>
    </lineage>
</organism>
<dbReference type="STRING" id="1016849.A0A0D1WX95"/>
<feature type="binding site" evidence="4">
    <location>
        <position position="44"/>
    </location>
    <ligand>
        <name>Zn(2+)</name>
        <dbReference type="ChEBI" id="CHEBI:29105"/>
    </ligand>
</feature>
<feature type="binding site" evidence="4">
    <location>
        <position position="94"/>
    </location>
    <ligand>
        <name>Zn(2+)</name>
        <dbReference type="ChEBI" id="CHEBI:29105"/>
    </ligand>
</feature>
<comment type="function">
    <text evidence="5">Reversible hydration of carbon dioxide.</text>
</comment>
<evidence type="ECO:0000256" key="2">
    <source>
        <dbReference type="ARBA" id="ARBA00022723"/>
    </source>
</evidence>
<evidence type="ECO:0000256" key="1">
    <source>
        <dbReference type="ARBA" id="ARBA00006217"/>
    </source>
</evidence>
<keyword evidence="5" id="KW-0456">Lyase</keyword>
<name>A0A0D1WX95_9EURO</name>
<dbReference type="PANTHER" id="PTHR43175">
    <property type="entry name" value="CARBONIC ANHYDRASE"/>
    <property type="match status" value="1"/>
</dbReference>
<proteinExistence type="inferred from homology"/>
<dbReference type="PANTHER" id="PTHR43175:SF3">
    <property type="entry name" value="CARBON DISULFIDE HYDROLASE"/>
    <property type="match status" value="1"/>
</dbReference>
<protein>
    <recommendedName>
        <fullName evidence="5">Carbonic anhydrase</fullName>
        <ecNumber evidence="5">4.2.1.1</ecNumber>
    </recommendedName>
    <alternativeName>
        <fullName evidence="5">Carbonate dehydratase</fullName>
    </alternativeName>
</protein>
<dbReference type="GO" id="GO:0004089">
    <property type="term" value="F:carbonate dehydratase activity"/>
    <property type="evidence" value="ECO:0007669"/>
    <property type="project" value="UniProtKB-UniRule"/>
</dbReference>
<dbReference type="EMBL" id="KN846953">
    <property type="protein sequence ID" value="KIV79811.1"/>
    <property type="molecule type" value="Genomic_DNA"/>
</dbReference>
<feature type="binding site" evidence="4">
    <location>
        <position position="42"/>
    </location>
    <ligand>
        <name>Zn(2+)</name>
        <dbReference type="ChEBI" id="CHEBI:29105"/>
    </ligand>
</feature>
<dbReference type="Proteomes" id="UP000053599">
    <property type="component" value="Unassembled WGS sequence"/>
</dbReference>
<dbReference type="InterPro" id="IPR036874">
    <property type="entry name" value="Carbonic_anhydrase_sf"/>
</dbReference>
<dbReference type="GO" id="GO:0008270">
    <property type="term" value="F:zinc ion binding"/>
    <property type="evidence" value="ECO:0007669"/>
    <property type="project" value="UniProtKB-UniRule"/>
</dbReference>
<dbReference type="AlphaFoldDB" id="A0A0D1WX95"/>
<evidence type="ECO:0000256" key="4">
    <source>
        <dbReference type="PIRSR" id="PIRSR601765-1"/>
    </source>
</evidence>
<dbReference type="EC" id="4.2.1.1" evidence="5"/>
<evidence type="ECO:0000256" key="3">
    <source>
        <dbReference type="ARBA" id="ARBA00022833"/>
    </source>
</evidence>
<gene>
    <name evidence="6" type="ORF">PV11_07356</name>
</gene>
<feature type="binding site" evidence="4">
    <location>
        <position position="97"/>
    </location>
    <ligand>
        <name>Zn(2+)</name>
        <dbReference type="ChEBI" id="CHEBI:29105"/>
    </ligand>
</feature>